<dbReference type="PANTHER" id="PTHR23237">
    <property type="entry name" value="NUCLEOLAR PROTEIN FAMILY A MEMBER 1 SNORNP PROTEIN GAR1"/>
    <property type="match status" value="1"/>
</dbReference>
<keyword evidence="3 9" id="KW-0698">rRNA processing</keyword>
<feature type="region of interest" description="Disordered" evidence="10">
    <location>
        <begin position="72"/>
        <end position="184"/>
    </location>
</feature>
<gene>
    <name evidence="11" type="ORF">Scep_004182</name>
</gene>
<dbReference type="GO" id="GO:0034513">
    <property type="term" value="F:box H/ACA snoRNA binding"/>
    <property type="evidence" value="ECO:0007669"/>
    <property type="project" value="TreeGrafter"/>
</dbReference>
<evidence type="ECO:0000256" key="1">
    <source>
        <dbReference type="ARBA" id="ARBA00004604"/>
    </source>
</evidence>
<comment type="subunit">
    <text evidence="9">Component of the small nucleolar ribonucleoprotein particles containing H/ACA-type snoRNAs (H/ACA snoRNPs).</text>
</comment>
<name>A0AAP0KTG0_9MAGN</name>
<comment type="similarity">
    <text evidence="7 9">Belongs to the GAR1 family.</text>
</comment>
<dbReference type="FunFam" id="2.40.10.230:FF:000001">
    <property type="entry name" value="H/ACA ribonucleoprotein complex subunit"/>
    <property type="match status" value="1"/>
</dbReference>
<evidence type="ECO:0000256" key="7">
    <source>
        <dbReference type="ARBA" id="ARBA00038293"/>
    </source>
</evidence>
<dbReference type="EMBL" id="JBBNAG010000002">
    <property type="protein sequence ID" value="KAK9157608.1"/>
    <property type="molecule type" value="Genomic_DNA"/>
</dbReference>
<dbReference type="SUPFAM" id="SSF50447">
    <property type="entry name" value="Translation proteins"/>
    <property type="match status" value="1"/>
</dbReference>
<feature type="compositionally biased region" description="Basic and acidic residues" evidence="10">
    <location>
        <begin position="121"/>
        <end position="138"/>
    </location>
</feature>
<dbReference type="PANTHER" id="PTHR23237:SF6">
    <property type="entry name" value="H_ACA RIBONUCLEOPROTEIN COMPLEX SUBUNIT 1"/>
    <property type="match status" value="1"/>
</dbReference>
<sequence>MKLTNEKIPYFNALIYLQNKTQIGKVDEIFGPINESYFSIKMMEGIVATSYAKGDKFYIDLAKLLPLARFLPQPNDRRGTARALRRTAAARDGGGEGEAGTAGGRAGGEVGTVEARRRGRAEKAGPPEGGEGRRREAGQRQNAGGDGGGGDGDQRHRARTVEAAPCEDATGEAGTPQEARDAGGDGRIAISVSEAMGKKSKQGRGFEFGLNLTSDWPFLIGSESSDIVVSFTFVFIIDSKRHTPIVILLPFKLSQDRHKLEAEVMAVEEAEVAVVVLGEAVAFVEGEDQGVAEVAL</sequence>
<dbReference type="GO" id="GO:0031429">
    <property type="term" value="C:box H/ACA snoRNP complex"/>
    <property type="evidence" value="ECO:0007669"/>
    <property type="project" value="TreeGrafter"/>
</dbReference>
<dbReference type="AlphaFoldDB" id="A0AAP0KTG0"/>
<proteinExistence type="inferred from homology"/>
<comment type="caution">
    <text evidence="11">The sequence shown here is derived from an EMBL/GenBank/DDBJ whole genome shotgun (WGS) entry which is preliminary data.</text>
</comment>
<dbReference type="InterPro" id="IPR038664">
    <property type="entry name" value="Gar1/Naf1_Cbf5-bd_sf"/>
</dbReference>
<organism evidence="11 12">
    <name type="scientific">Stephania cephalantha</name>
    <dbReference type="NCBI Taxonomy" id="152367"/>
    <lineage>
        <taxon>Eukaryota</taxon>
        <taxon>Viridiplantae</taxon>
        <taxon>Streptophyta</taxon>
        <taxon>Embryophyta</taxon>
        <taxon>Tracheophyta</taxon>
        <taxon>Spermatophyta</taxon>
        <taxon>Magnoliopsida</taxon>
        <taxon>Ranunculales</taxon>
        <taxon>Menispermaceae</taxon>
        <taxon>Menispermoideae</taxon>
        <taxon>Cissampelideae</taxon>
        <taxon>Stephania</taxon>
    </lineage>
</organism>
<evidence type="ECO:0000256" key="4">
    <source>
        <dbReference type="ARBA" id="ARBA00022884"/>
    </source>
</evidence>
<keyword evidence="12" id="KW-1185">Reference proteome</keyword>
<feature type="compositionally biased region" description="Gly residues" evidence="10">
    <location>
        <begin position="96"/>
        <end position="110"/>
    </location>
</feature>
<evidence type="ECO:0000256" key="6">
    <source>
        <dbReference type="ARBA" id="ARBA00023274"/>
    </source>
</evidence>
<evidence type="ECO:0000256" key="2">
    <source>
        <dbReference type="ARBA" id="ARBA00022517"/>
    </source>
</evidence>
<keyword evidence="4 9" id="KW-0694">RNA-binding</keyword>
<comment type="function">
    <text evidence="8">Required for ribosome biogenesis. Part of a complex which catalyzes pseudouridylation of rRNA. This involves the isomerization of uridine such that the ribose is subsequently attached to C5, instead of the normal N1. Pseudouridine ('psi') residues may serve to stabilize the conformation of rRNAs.</text>
</comment>
<reference evidence="11 12" key="1">
    <citation type="submission" date="2024-01" db="EMBL/GenBank/DDBJ databases">
        <title>Genome assemblies of Stephania.</title>
        <authorList>
            <person name="Yang L."/>
        </authorList>
    </citation>
    <scope>NUCLEOTIDE SEQUENCE [LARGE SCALE GENOMIC DNA]</scope>
    <source>
        <strain evidence="11">JXDWG</strain>
        <tissue evidence="11">Leaf</tissue>
    </source>
</reference>
<dbReference type="InterPro" id="IPR009000">
    <property type="entry name" value="Transl_B-barrel_sf"/>
</dbReference>
<comment type="subcellular location">
    <subcellularLocation>
        <location evidence="1 9">Nucleus</location>
        <location evidence="1 9">Nucleolus</location>
    </subcellularLocation>
</comment>
<evidence type="ECO:0000313" key="11">
    <source>
        <dbReference type="EMBL" id="KAK9157608.1"/>
    </source>
</evidence>
<evidence type="ECO:0000256" key="3">
    <source>
        <dbReference type="ARBA" id="ARBA00022552"/>
    </source>
</evidence>
<evidence type="ECO:0000256" key="5">
    <source>
        <dbReference type="ARBA" id="ARBA00023242"/>
    </source>
</evidence>
<keyword evidence="6 9" id="KW-0687">Ribonucleoprotein</keyword>
<keyword evidence="2 9" id="KW-0690">Ribosome biogenesis</keyword>
<dbReference type="InterPro" id="IPR007504">
    <property type="entry name" value="H/ACA_rnp_Gar1/Naf1"/>
</dbReference>
<evidence type="ECO:0000256" key="10">
    <source>
        <dbReference type="SAM" id="MobiDB-lite"/>
    </source>
</evidence>
<dbReference type="GO" id="GO:0000454">
    <property type="term" value="P:snoRNA guided rRNA pseudouridine synthesis"/>
    <property type="evidence" value="ECO:0007669"/>
    <property type="project" value="TreeGrafter"/>
</dbReference>
<keyword evidence="5 9" id="KW-0539">Nucleus</keyword>
<dbReference type="Pfam" id="PF04410">
    <property type="entry name" value="Gar1"/>
    <property type="match status" value="1"/>
</dbReference>
<dbReference type="Proteomes" id="UP001419268">
    <property type="component" value="Unassembled WGS sequence"/>
</dbReference>
<protein>
    <recommendedName>
        <fullName evidence="9">H/ACA ribonucleoprotein complex subunit</fullName>
    </recommendedName>
</protein>
<evidence type="ECO:0000256" key="8">
    <source>
        <dbReference type="ARBA" id="ARBA00059623"/>
    </source>
</evidence>
<comment type="function">
    <text evidence="9">Required for ribosome biogenesis. Part of a complex which catalyzes pseudouridylation of rRNA. This involves the isomerization of uridine such that the ribose is subsequently attached to C5, instead of the normal N1. Pseudouridine ("psi") residues may serve to stabilize the conformation of rRNAs.</text>
</comment>
<evidence type="ECO:0000313" key="12">
    <source>
        <dbReference type="Proteomes" id="UP001419268"/>
    </source>
</evidence>
<dbReference type="Gene3D" id="2.40.10.230">
    <property type="entry name" value="Probable tRNA pseudouridine synthase domain"/>
    <property type="match status" value="1"/>
</dbReference>
<accession>A0AAP0KTG0</accession>
<evidence type="ECO:0000256" key="9">
    <source>
        <dbReference type="RuleBase" id="RU364004"/>
    </source>
</evidence>